<name>A0A5B6VBB7_9ROSI</name>
<evidence type="ECO:0000313" key="2">
    <source>
        <dbReference type="Proteomes" id="UP000325315"/>
    </source>
</evidence>
<dbReference type="AlphaFoldDB" id="A0A5B6VBB7"/>
<evidence type="ECO:0000313" key="1">
    <source>
        <dbReference type="EMBL" id="KAA3466427.1"/>
    </source>
</evidence>
<reference evidence="1" key="1">
    <citation type="submission" date="2019-08" db="EMBL/GenBank/DDBJ databases">
        <authorList>
            <person name="Liu F."/>
        </authorList>
    </citation>
    <scope>NUCLEOTIDE SEQUENCE [LARGE SCALE GENOMIC DNA]</scope>
    <source>
        <strain evidence="1">PA1801</strain>
        <tissue evidence="1">Leaf</tissue>
    </source>
</reference>
<dbReference type="Proteomes" id="UP000325315">
    <property type="component" value="Unassembled WGS sequence"/>
</dbReference>
<proteinExistence type="predicted"/>
<sequence>MLKYIIVNGFNDNLIGQQLNQFENISCEYCGYFNGFNGFVENFPSNIELKYYMGNQNWNVINGLSNSSMTSRPNYLSEYFQQVQQPPPTKSSCALKMGQLANEFRHRPQRVLSSNTENPRSTRKERCKVVSLRSGKALRPKVVKVEDEFVVYQDKEEVQLSIEIPLP</sequence>
<dbReference type="EMBL" id="SMMG02000007">
    <property type="protein sequence ID" value="KAA3466427.1"/>
    <property type="molecule type" value="Genomic_DNA"/>
</dbReference>
<comment type="caution">
    <text evidence="1">The sequence shown here is derived from an EMBL/GenBank/DDBJ whole genome shotgun (WGS) entry which is preliminary data.</text>
</comment>
<gene>
    <name evidence="1" type="ORF">EPI10_001520</name>
</gene>
<accession>A0A5B6VBB7</accession>
<keyword evidence="2" id="KW-1185">Reference proteome</keyword>
<protein>
    <submittedName>
        <fullName evidence="1">Uncharacterized protein</fullName>
    </submittedName>
</protein>
<organism evidence="1 2">
    <name type="scientific">Gossypium australe</name>
    <dbReference type="NCBI Taxonomy" id="47621"/>
    <lineage>
        <taxon>Eukaryota</taxon>
        <taxon>Viridiplantae</taxon>
        <taxon>Streptophyta</taxon>
        <taxon>Embryophyta</taxon>
        <taxon>Tracheophyta</taxon>
        <taxon>Spermatophyta</taxon>
        <taxon>Magnoliopsida</taxon>
        <taxon>eudicotyledons</taxon>
        <taxon>Gunneridae</taxon>
        <taxon>Pentapetalae</taxon>
        <taxon>rosids</taxon>
        <taxon>malvids</taxon>
        <taxon>Malvales</taxon>
        <taxon>Malvaceae</taxon>
        <taxon>Malvoideae</taxon>
        <taxon>Gossypium</taxon>
    </lineage>
</organism>